<dbReference type="OrthoDB" id="10347345at2759"/>
<feature type="compositionally biased region" description="Polar residues" evidence="1">
    <location>
        <begin position="10"/>
        <end position="27"/>
    </location>
</feature>
<dbReference type="EnsemblMetazoa" id="tetur23g00940.1">
    <property type="protein sequence ID" value="tetur23g00940.1"/>
    <property type="gene ID" value="tetur23g00940"/>
</dbReference>
<name>T1KVK0_TETUR</name>
<proteinExistence type="predicted"/>
<keyword evidence="3" id="KW-1185">Reference proteome</keyword>
<feature type="region of interest" description="Disordered" evidence="1">
    <location>
        <begin position="1"/>
        <end position="27"/>
    </location>
</feature>
<dbReference type="KEGG" id="tut:107367721"/>
<accession>T1KVK0</accession>
<dbReference type="EMBL" id="CAEY01000613">
    <property type="status" value="NOT_ANNOTATED_CDS"/>
    <property type="molecule type" value="Genomic_DNA"/>
</dbReference>
<sequence>MSERLKRKSTPSLADLSSPSVRRTSSQYHINCIPTPVDVSGEVNPARHDSIRPIALKSPGRRKSSPLSVNKSLSTIKLSPINVTFTPVIAEVDSPKVSHEHEQNKTDDRIEDKVCEIIQVPQLSGIKPLINETLKNTNKENSLSIVTTPKLPRKEVVSPTFRLKRSNLLSDLGKIFNNVPVDQFMEGVKEDSFDEMTFCGQLMPLEEEPAEEKSNEELTESTLIKYMCESWKMLTSAQERRDKLYDVKCSFGSRIIQICDNVYRGLDSLNTRSPDFKGMVELFLSLSNLFELSRCWLANYPTESAISYQQTLTKLFKSAEDSINQLNDSGSNAKRTAQRYLMKLVFLIGKRLLEVNSSLEEKVWTILMEDVQDNLAKGSSTQFSVTLHTVIDQVSKSLMNVSSMSHQAFVTKKSEPIRSLLETSIELLDELQQVMKKFKIWHEFHNGENTMTKMYELQFLWHSENYQYLNLLYSLIIDYTKNIIKVIEESGCITELPLLEKILSSIKTNLNGIQSSLPFSSDNEADGDNVSESVKLLNDLEQAIRQSSTIILKQRNLITTSFICCKGILKSLPTYNPSPALELSIQSNEAESETGNYNRRVHFSNSITETATGEEK</sequence>
<reference evidence="2" key="2">
    <citation type="submission" date="2015-06" db="UniProtKB">
        <authorList>
            <consortium name="EnsemblMetazoa"/>
        </authorList>
    </citation>
    <scope>IDENTIFICATION</scope>
</reference>
<dbReference type="Proteomes" id="UP000015104">
    <property type="component" value="Unassembled WGS sequence"/>
</dbReference>
<protein>
    <submittedName>
        <fullName evidence="2">Uncharacterized protein</fullName>
    </submittedName>
</protein>
<reference evidence="3" key="1">
    <citation type="submission" date="2011-08" db="EMBL/GenBank/DDBJ databases">
        <authorList>
            <person name="Rombauts S."/>
        </authorList>
    </citation>
    <scope>NUCLEOTIDE SEQUENCE</scope>
    <source>
        <strain evidence="3">London</strain>
    </source>
</reference>
<dbReference type="HOGENOM" id="CLU_443676_0_0_1"/>
<evidence type="ECO:0000256" key="1">
    <source>
        <dbReference type="SAM" id="MobiDB-lite"/>
    </source>
</evidence>
<evidence type="ECO:0000313" key="2">
    <source>
        <dbReference type="EnsemblMetazoa" id="tetur23g00940.1"/>
    </source>
</evidence>
<dbReference type="AlphaFoldDB" id="T1KVK0"/>
<organism evidence="2 3">
    <name type="scientific">Tetranychus urticae</name>
    <name type="common">Two-spotted spider mite</name>
    <dbReference type="NCBI Taxonomy" id="32264"/>
    <lineage>
        <taxon>Eukaryota</taxon>
        <taxon>Metazoa</taxon>
        <taxon>Ecdysozoa</taxon>
        <taxon>Arthropoda</taxon>
        <taxon>Chelicerata</taxon>
        <taxon>Arachnida</taxon>
        <taxon>Acari</taxon>
        <taxon>Acariformes</taxon>
        <taxon>Trombidiformes</taxon>
        <taxon>Prostigmata</taxon>
        <taxon>Eleutherengona</taxon>
        <taxon>Raphignathae</taxon>
        <taxon>Tetranychoidea</taxon>
        <taxon>Tetranychidae</taxon>
        <taxon>Tetranychus</taxon>
    </lineage>
</organism>
<gene>
    <name evidence="2" type="primary">107367721</name>
</gene>
<evidence type="ECO:0000313" key="3">
    <source>
        <dbReference type="Proteomes" id="UP000015104"/>
    </source>
</evidence>
<dbReference type="OMA" id="CIPTPVD"/>